<name>A0A5N6EYM2_9EURO</name>
<dbReference type="EMBL" id="ML733411">
    <property type="protein sequence ID" value="KAB8222632.1"/>
    <property type="molecule type" value="Genomic_DNA"/>
</dbReference>
<evidence type="ECO:0000313" key="3">
    <source>
        <dbReference type="Proteomes" id="UP000326799"/>
    </source>
</evidence>
<feature type="compositionally biased region" description="Polar residues" evidence="1">
    <location>
        <begin position="10"/>
        <end position="27"/>
    </location>
</feature>
<feature type="compositionally biased region" description="Basic and acidic residues" evidence="1">
    <location>
        <begin position="28"/>
        <end position="39"/>
    </location>
</feature>
<reference evidence="2 3" key="1">
    <citation type="submission" date="2019-04" db="EMBL/GenBank/DDBJ databases">
        <title>Fungal friends and foes A comparative genomics study of 23 Aspergillus species from section Flavi.</title>
        <authorList>
            <consortium name="DOE Joint Genome Institute"/>
            <person name="Kjaerbolling I."/>
            <person name="Vesth T.C."/>
            <person name="Frisvad J.C."/>
            <person name="Nybo J.L."/>
            <person name="Theobald S."/>
            <person name="Kildgaard S."/>
            <person name="Petersen T.I."/>
            <person name="Kuo A."/>
            <person name="Sato A."/>
            <person name="Lyhne E.K."/>
            <person name="Kogle M.E."/>
            <person name="Wiebenga A."/>
            <person name="Kun R.S."/>
            <person name="Lubbers R.J."/>
            <person name="Makela M.R."/>
            <person name="Barry K."/>
            <person name="Chovatia M."/>
            <person name="Clum A."/>
            <person name="Daum C."/>
            <person name="Haridas S."/>
            <person name="He G."/>
            <person name="LaButti K."/>
            <person name="Lipzen A."/>
            <person name="Mondo S."/>
            <person name="Pangilinan J."/>
            <person name="Riley R."/>
            <person name="Salamov A."/>
            <person name="Simmons B.A."/>
            <person name="Magnuson J.K."/>
            <person name="Henrissat B."/>
            <person name="Mortensen U.H."/>
            <person name="Larsen T.O."/>
            <person name="De vries R.P."/>
            <person name="Grigoriev I.V."/>
            <person name="Machida M."/>
            <person name="Baker S.E."/>
            <person name="Andersen M.R."/>
        </authorList>
    </citation>
    <scope>NUCLEOTIDE SEQUENCE [LARGE SCALE GENOMIC DNA]</scope>
    <source>
        <strain evidence="2 3">CBS 126849</strain>
    </source>
</reference>
<protein>
    <submittedName>
        <fullName evidence="2">Uncharacterized protein</fullName>
    </submittedName>
</protein>
<keyword evidence="3" id="KW-1185">Reference proteome</keyword>
<proteinExistence type="predicted"/>
<organism evidence="2 3">
    <name type="scientific">Aspergillus novoparasiticus</name>
    <dbReference type="NCBI Taxonomy" id="986946"/>
    <lineage>
        <taxon>Eukaryota</taxon>
        <taxon>Fungi</taxon>
        <taxon>Dikarya</taxon>
        <taxon>Ascomycota</taxon>
        <taxon>Pezizomycotina</taxon>
        <taxon>Eurotiomycetes</taxon>
        <taxon>Eurotiomycetidae</taxon>
        <taxon>Eurotiales</taxon>
        <taxon>Aspergillaceae</taxon>
        <taxon>Aspergillus</taxon>
        <taxon>Aspergillus subgen. Circumdati</taxon>
    </lineage>
</organism>
<evidence type="ECO:0000313" key="2">
    <source>
        <dbReference type="EMBL" id="KAB8222632.1"/>
    </source>
</evidence>
<gene>
    <name evidence="2" type="ORF">BDV33DRAFT_168523</name>
</gene>
<dbReference type="AlphaFoldDB" id="A0A5N6EYM2"/>
<feature type="region of interest" description="Disordered" evidence="1">
    <location>
        <begin position="1"/>
        <end position="39"/>
    </location>
</feature>
<evidence type="ECO:0000256" key="1">
    <source>
        <dbReference type="SAM" id="MobiDB-lite"/>
    </source>
</evidence>
<sequence length="69" mass="8185">MGAESLAPAEQNSYYPKTQEEQGSQSHHVPESDKPRDSWSLRGFLSRHVSRRYRVLEREPNRLRKRFTN</sequence>
<dbReference type="Proteomes" id="UP000326799">
    <property type="component" value="Unassembled WGS sequence"/>
</dbReference>
<accession>A0A5N6EYM2</accession>